<protein>
    <submittedName>
        <fullName evidence="1">Uncharacterized protein</fullName>
    </submittedName>
</protein>
<organism evidence="1 2">
    <name type="scientific">Schistosoma japonicum</name>
    <name type="common">Blood fluke</name>
    <dbReference type="NCBI Taxonomy" id="6182"/>
    <lineage>
        <taxon>Eukaryota</taxon>
        <taxon>Metazoa</taxon>
        <taxon>Spiralia</taxon>
        <taxon>Lophotrochozoa</taxon>
        <taxon>Platyhelminthes</taxon>
        <taxon>Trematoda</taxon>
        <taxon>Digenea</taxon>
        <taxon>Strigeidida</taxon>
        <taxon>Schistosomatoidea</taxon>
        <taxon>Schistosomatidae</taxon>
        <taxon>Schistosoma</taxon>
    </lineage>
</organism>
<dbReference type="STRING" id="6182.A0A4Z2D4C0"/>
<name>A0A4Z2D4C0_SCHJA</name>
<accession>A0A4Z2D4C0</accession>
<reference evidence="1 2" key="1">
    <citation type="submission" date="2019-03" db="EMBL/GenBank/DDBJ databases">
        <title>An improved genome assembly of the fluke Schistosoma japonicum.</title>
        <authorList>
            <person name="Hu W."/>
            <person name="Luo F."/>
            <person name="Yin M."/>
            <person name="Mo X."/>
            <person name="Sun C."/>
            <person name="Wu Q."/>
            <person name="Zhu B."/>
            <person name="Xiang M."/>
            <person name="Wang J."/>
            <person name="Wang Y."/>
            <person name="Zhang T."/>
            <person name="Xu B."/>
            <person name="Zheng H."/>
            <person name="Feng Z."/>
        </authorList>
    </citation>
    <scope>NUCLEOTIDE SEQUENCE [LARGE SCALE GENOMIC DNA]</scope>
    <source>
        <strain evidence="1">HuSjv2</strain>
        <tissue evidence="1">Worms</tissue>
    </source>
</reference>
<dbReference type="AlphaFoldDB" id="A0A4Z2D4C0"/>
<comment type="caution">
    <text evidence="1">The sequence shown here is derived from an EMBL/GenBank/DDBJ whole genome shotgun (WGS) entry which is preliminary data.</text>
</comment>
<dbReference type="EMBL" id="SKCS01000301">
    <property type="protein sequence ID" value="TNN11327.1"/>
    <property type="molecule type" value="Genomic_DNA"/>
</dbReference>
<dbReference type="OrthoDB" id="6268829at2759"/>
<keyword evidence="2" id="KW-1185">Reference proteome</keyword>
<gene>
    <name evidence="1" type="ORF">EWB00_004712</name>
</gene>
<dbReference type="Proteomes" id="UP000311919">
    <property type="component" value="Unassembled WGS sequence"/>
</dbReference>
<evidence type="ECO:0000313" key="2">
    <source>
        <dbReference type="Proteomes" id="UP000311919"/>
    </source>
</evidence>
<evidence type="ECO:0000313" key="1">
    <source>
        <dbReference type="EMBL" id="TNN11327.1"/>
    </source>
</evidence>
<sequence>MNSYRCIYQNIHFMEIRYMDRLMPMISKIVEEHDSTWLRGGNSSRIRISIIVHHLTTVHTINSYSYFKVIYMIDINLPKSVNLHLLCTAEAILIHKAKPELSAQKKPPHRLDLQST</sequence>
<proteinExistence type="predicted"/>